<dbReference type="GO" id="GO:0006351">
    <property type="term" value="P:DNA-templated transcription"/>
    <property type="evidence" value="ECO:0007669"/>
    <property type="project" value="InterPro"/>
</dbReference>
<dbReference type="GO" id="GO:0008270">
    <property type="term" value="F:zinc ion binding"/>
    <property type="evidence" value="ECO:0007669"/>
    <property type="project" value="InterPro"/>
</dbReference>
<dbReference type="InterPro" id="IPR050815">
    <property type="entry name" value="TF_fung"/>
</dbReference>
<dbReference type="PANTHER" id="PTHR47338:SF5">
    <property type="entry name" value="ZN(II)2CYS6 TRANSCRIPTION FACTOR (EUROFUNG)"/>
    <property type="match status" value="1"/>
</dbReference>
<evidence type="ECO:0000256" key="3">
    <source>
        <dbReference type="ARBA" id="ARBA00023015"/>
    </source>
</evidence>
<organism evidence="8 9">
    <name type="scientific">Nadsonia fulvescens var. elongata DSM 6958</name>
    <dbReference type="NCBI Taxonomy" id="857566"/>
    <lineage>
        <taxon>Eukaryota</taxon>
        <taxon>Fungi</taxon>
        <taxon>Dikarya</taxon>
        <taxon>Ascomycota</taxon>
        <taxon>Saccharomycotina</taxon>
        <taxon>Dipodascomycetes</taxon>
        <taxon>Dipodascales</taxon>
        <taxon>Dipodascales incertae sedis</taxon>
        <taxon>Nadsonia</taxon>
    </lineage>
</organism>
<evidence type="ECO:0000256" key="4">
    <source>
        <dbReference type="ARBA" id="ARBA00023163"/>
    </source>
</evidence>
<comment type="subcellular location">
    <subcellularLocation>
        <location evidence="1">Nucleus</location>
    </subcellularLocation>
</comment>
<evidence type="ECO:0000313" key="8">
    <source>
        <dbReference type="EMBL" id="ODQ67973.1"/>
    </source>
</evidence>
<feature type="region of interest" description="Disordered" evidence="6">
    <location>
        <begin position="151"/>
        <end position="192"/>
    </location>
</feature>
<dbReference type="GO" id="GO:0000981">
    <property type="term" value="F:DNA-binding transcription factor activity, RNA polymerase II-specific"/>
    <property type="evidence" value="ECO:0007669"/>
    <property type="project" value="InterPro"/>
</dbReference>
<evidence type="ECO:0000313" key="9">
    <source>
        <dbReference type="Proteomes" id="UP000095009"/>
    </source>
</evidence>
<feature type="compositionally biased region" description="Polar residues" evidence="6">
    <location>
        <begin position="151"/>
        <end position="168"/>
    </location>
</feature>
<keyword evidence="9" id="KW-1185">Reference proteome</keyword>
<sequence length="790" mass="88769">MQRPHNQRLESLKGTPLEYISIEIIQECCEILINIFPEMCIVHPALNSFPDMIRKEDKLVLNAIVALCARYISRSAEESRKLSNSCVDFILQQSANQVFLEPSIPLIKALLLVSLSAWGEGKDYLSWMIHGMASRMLQYVHYAQKDNVISSKNRNSVNPASNTSTANLSVPDGDKNAHKNDPAIDPHSENDGVARTLEDELRVRTQWAGSIMDILISSGKDRPRAFQKCYIDSIPLPCNDEDFLFAFMDTTGTIKGPSMYMTDTHRVKNHQFRNYYLHKIFHIWGRTTAWITSGGRHKPGELKPWDKNSNWYTLTKELRDFKRELPMRLKFSKASFHAFKAQNLAVIIGMINLTEFVCSAGLHREYLPFFPFAMSGPQGPNVAPLFTDSPPPDKDFWIKSAQVLFESCRNIAHLINFYKLNKVPIYTPFVGYCAFTSSVMCYYASVFPFMDPAQQFSSLYLQNLSNDMTQYLTETSRYWNIARSWYQAAMRIRKLYYDIAMQKDKVTSLSRQAYIKFEKLIENIEHSNLSNDNDSDKADNSIAGHTRTGSKGSHLSENHANQPYPQQSNKSAHNNNNIRSQSLNIPEIPSVNTTPTLLPLTPEFLRSSSSLNDYRRGSFSDHGYAIISGANNYISDSSVTNQELNQFNQSTGELASHFRSQSEVSNAFEKKVTHSPPIQPLGSACSISLSTGVFGQSNESTVFNELFSDFRSLDDFGIISGTDDSSIQYSLTSMLAAIGAWDSAGNSSSNSDMSSSFIQSGVVETDKSSLDHSSSSDDILVKTTIVEPAI</sequence>
<feature type="domain" description="Xylanolytic transcriptional activator regulatory" evidence="7">
    <location>
        <begin position="126"/>
        <end position="243"/>
    </location>
</feature>
<keyword evidence="5" id="KW-0539">Nucleus</keyword>
<dbReference type="GO" id="GO:0005634">
    <property type="term" value="C:nucleus"/>
    <property type="evidence" value="ECO:0007669"/>
    <property type="project" value="UniProtKB-SubCell"/>
</dbReference>
<accession>A0A1E3PRC3</accession>
<dbReference type="Proteomes" id="UP000095009">
    <property type="component" value="Unassembled WGS sequence"/>
</dbReference>
<dbReference type="EMBL" id="KV454406">
    <property type="protein sequence ID" value="ODQ67973.1"/>
    <property type="molecule type" value="Genomic_DNA"/>
</dbReference>
<feature type="compositionally biased region" description="Basic and acidic residues" evidence="6">
    <location>
        <begin position="172"/>
        <end position="192"/>
    </location>
</feature>
<evidence type="ECO:0000256" key="2">
    <source>
        <dbReference type="ARBA" id="ARBA00022723"/>
    </source>
</evidence>
<feature type="compositionally biased region" description="Polar residues" evidence="6">
    <location>
        <begin position="547"/>
        <end position="577"/>
    </location>
</feature>
<dbReference type="InterPro" id="IPR007219">
    <property type="entry name" value="XnlR_reg_dom"/>
</dbReference>
<dbReference type="STRING" id="857566.A0A1E3PRC3"/>
<keyword evidence="4" id="KW-0804">Transcription</keyword>
<dbReference type="GO" id="GO:0003677">
    <property type="term" value="F:DNA binding"/>
    <property type="evidence" value="ECO:0007669"/>
    <property type="project" value="InterPro"/>
</dbReference>
<keyword evidence="2" id="KW-0479">Metal-binding</keyword>
<dbReference type="AlphaFoldDB" id="A0A1E3PRC3"/>
<evidence type="ECO:0000256" key="6">
    <source>
        <dbReference type="SAM" id="MobiDB-lite"/>
    </source>
</evidence>
<name>A0A1E3PRC3_9ASCO</name>
<dbReference type="Pfam" id="PF04082">
    <property type="entry name" value="Fungal_trans"/>
    <property type="match status" value="1"/>
</dbReference>
<protein>
    <recommendedName>
        <fullName evidence="7">Xylanolytic transcriptional activator regulatory domain-containing protein</fullName>
    </recommendedName>
</protein>
<dbReference type="PANTHER" id="PTHR47338">
    <property type="entry name" value="ZN(II)2CYS6 TRANSCRIPTION FACTOR (EUROFUNG)-RELATED"/>
    <property type="match status" value="1"/>
</dbReference>
<keyword evidence="3" id="KW-0805">Transcription regulation</keyword>
<proteinExistence type="predicted"/>
<dbReference type="SMART" id="SM00906">
    <property type="entry name" value="Fungal_trans"/>
    <property type="match status" value="1"/>
</dbReference>
<evidence type="ECO:0000256" key="1">
    <source>
        <dbReference type="ARBA" id="ARBA00004123"/>
    </source>
</evidence>
<dbReference type="OrthoDB" id="39175at2759"/>
<dbReference type="CDD" id="cd12148">
    <property type="entry name" value="fungal_TF_MHR"/>
    <property type="match status" value="1"/>
</dbReference>
<feature type="region of interest" description="Disordered" evidence="6">
    <location>
        <begin position="528"/>
        <end position="577"/>
    </location>
</feature>
<gene>
    <name evidence="8" type="ORF">NADFUDRAFT_81083</name>
</gene>
<evidence type="ECO:0000259" key="7">
    <source>
        <dbReference type="SMART" id="SM00906"/>
    </source>
</evidence>
<reference evidence="8 9" key="1">
    <citation type="journal article" date="2016" name="Proc. Natl. Acad. Sci. U.S.A.">
        <title>Comparative genomics of biotechnologically important yeasts.</title>
        <authorList>
            <person name="Riley R."/>
            <person name="Haridas S."/>
            <person name="Wolfe K.H."/>
            <person name="Lopes M.R."/>
            <person name="Hittinger C.T."/>
            <person name="Goeker M."/>
            <person name="Salamov A.A."/>
            <person name="Wisecaver J.H."/>
            <person name="Long T.M."/>
            <person name="Calvey C.H."/>
            <person name="Aerts A.L."/>
            <person name="Barry K.W."/>
            <person name="Choi C."/>
            <person name="Clum A."/>
            <person name="Coughlan A.Y."/>
            <person name="Deshpande S."/>
            <person name="Douglass A.P."/>
            <person name="Hanson S.J."/>
            <person name="Klenk H.-P."/>
            <person name="LaButti K.M."/>
            <person name="Lapidus A."/>
            <person name="Lindquist E.A."/>
            <person name="Lipzen A.M."/>
            <person name="Meier-Kolthoff J.P."/>
            <person name="Ohm R.A."/>
            <person name="Otillar R.P."/>
            <person name="Pangilinan J.L."/>
            <person name="Peng Y."/>
            <person name="Rokas A."/>
            <person name="Rosa C.A."/>
            <person name="Scheuner C."/>
            <person name="Sibirny A.A."/>
            <person name="Slot J.C."/>
            <person name="Stielow J.B."/>
            <person name="Sun H."/>
            <person name="Kurtzman C.P."/>
            <person name="Blackwell M."/>
            <person name="Grigoriev I.V."/>
            <person name="Jeffries T.W."/>
        </authorList>
    </citation>
    <scope>NUCLEOTIDE SEQUENCE [LARGE SCALE GENOMIC DNA]</scope>
    <source>
        <strain evidence="8 9">DSM 6958</strain>
    </source>
</reference>
<evidence type="ECO:0000256" key="5">
    <source>
        <dbReference type="ARBA" id="ARBA00023242"/>
    </source>
</evidence>